<dbReference type="SUPFAM" id="SSF49373">
    <property type="entry name" value="Invasin/intimin cell-adhesion fragments"/>
    <property type="match status" value="1"/>
</dbReference>
<proteinExistence type="predicted"/>
<dbReference type="EMBL" id="LAZR01066983">
    <property type="protein sequence ID" value="KKK52511.1"/>
    <property type="molecule type" value="Genomic_DNA"/>
</dbReference>
<dbReference type="InterPro" id="IPR008964">
    <property type="entry name" value="Invasin/intimin_cell_adhesion"/>
</dbReference>
<accession>A0A0F8YWX4</accession>
<protein>
    <submittedName>
        <fullName evidence="1">Uncharacterized protein</fullName>
    </submittedName>
</protein>
<comment type="caution">
    <text evidence="1">The sequence shown here is derived from an EMBL/GenBank/DDBJ whole genome shotgun (WGS) entry which is preliminary data.</text>
</comment>
<gene>
    <name evidence="1" type="ORF">LCGC14_3104180</name>
</gene>
<feature type="non-terminal residue" evidence="1">
    <location>
        <position position="1"/>
    </location>
</feature>
<evidence type="ECO:0000313" key="1">
    <source>
        <dbReference type="EMBL" id="KKK52511.1"/>
    </source>
</evidence>
<dbReference type="AlphaFoldDB" id="A0A0F8YWX4"/>
<organism evidence="1">
    <name type="scientific">marine sediment metagenome</name>
    <dbReference type="NCBI Taxonomy" id="412755"/>
    <lineage>
        <taxon>unclassified sequences</taxon>
        <taxon>metagenomes</taxon>
        <taxon>ecological metagenomes</taxon>
    </lineage>
</organism>
<name>A0A0F8YWX4_9ZZZZ</name>
<sequence length="191" mass="20292">TDSLQSIRDAIGLFDTAAEWLALLAAVNTDATSATHATTYVTLEAGTASDDAYNGQTISVTDATDGHAETRRIEDYTSGRLVTFDRALSFTPVQDDIIRIYDMPYNAIAAIAGGTANTYIVTDTGAAGGNAIPDVFVWLTIDSAGARLITSGVTDDNGEVVFYLDSGTTYYVWMTKSGWGFSDNGEAWVAD</sequence>
<reference evidence="1" key="1">
    <citation type="journal article" date="2015" name="Nature">
        <title>Complex archaea that bridge the gap between prokaryotes and eukaryotes.</title>
        <authorList>
            <person name="Spang A."/>
            <person name="Saw J.H."/>
            <person name="Jorgensen S.L."/>
            <person name="Zaremba-Niedzwiedzka K."/>
            <person name="Martijn J."/>
            <person name="Lind A.E."/>
            <person name="van Eijk R."/>
            <person name="Schleper C."/>
            <person name="Guy L."/>
            <person name="Ettema T.J."/>
        </authorList>
    </citation>
    <scope>NUCLEOTIDE SEQUENCE</scope>
</reference>